<feature type="compositionally biased region" description="Basic residues" evidence="3">
    <location>
        <begin position="140"/>
        <end position="152"/>
    </location>
</feature>
<dbReference type="Gene3D" id="3.40.50.300">
    <property type="entry name" value="P-loop containing nucleotide triphosphate hydrolases"/>
    <property type="match status" value="1"/>
</dbReference>
<proteinExistence type="predicted"/>
<feature type="region of interest" description="Disordered" evidence="3">
    <location>
        <begin position="99"/>
        <end position="152"/>
    </location>
</feature>
<dbReference type="InterPro" id="IPR057495">
    <property type="entry name" value="AAA_lid_BCS1"/>
</dbReference>
<dbReference type="SUPFAM" id="SSF52540">
    <property type="entry name" value="P-loop containing nucleoside triphosphate hydrolases"/>
    <property type="match status" value="1"/>
</dbReference>
<gene>
    <name evidence="5" type="ORF">BWQ96_09900</name>
</gene>
<accession>A0A2V3IE99</accession>
<keyword evidence="6" id="KW-1185">Reference proteome</keyword>
<dbReference type="InterPro" id="IPR027417">
    <property type="entry name" value="P-loop_NTPase"/>
</dbReference>
<evidence type="ECO:0000256" key="3">
    <source>
        <dbReference type="SAM" id="MobiDB-lite"/>
    </source>
</evidence>
<evidence type="ECO:0000256" key="1">
    <source>
        <dbReference type="ARBA" id="ARBA00022741"/>
    </source>
</evidence>
<dbReference type="Proteomes" id="UP000247409">
    <property type="component" value="Unassembled WGS sequence"/>
</dbReference>
<keyword evidence="2" id="KW-0067">ATP-binding</keyword>
<evidence type="ECO:0000313" key="5">
    <source>
        <dbReference type="EMBL" id="PXF40393.1"/>
    </source>
</evidence>
<dbReference type="STRING" id="448386.A0A2V3IE99"/>
<protein>
    <submittedName>
        <fullName evidence="5">Mitochondrial chaperone BCS1</fullName>
    </submittedName>
</protein>
<dbReference type="EMBL" id="NBIV01000301">
    <property type="protein sequence ID" value="PXF40393.1"/>
    <property type="molecule type" value="Genomic_DNA"/>
</dbReference>
<dbReference type="AlphaFoldDB" id="A0A2V3IE99"/>
<evidence type="ECO:0000313" key="6">
    <source>
        <dbReference type="Proteomes" id="UP000247409"/>
    </source>
</evidence>
<organism evidence="5 6">
    <name type="scientific">Gracilariopsis chorda</name>
    <dbReference type="NCBI Taxonomy" id="448386"/>
    <lineage>
        <taxon>Eukaryota</taxon>
        <taxon>Rhodophyta</taxon>
        <taxon>Florideophyceae</taxon>
        <taxon>Rhodymeniophycidae</taxon>
        <taxon>Gracilariales</taxon>
        <taxon>Gracilariaceae</taxon>
        <taxon>Gracilariopsis</taxon>
    </lineage>
</organism>
<name>A0A2V3IE99_9FLOR</name>
<sequence length="152" mass="17432">MTTNHMERLESALIRGGRVDRRFHFDWPSERQLQRLFLTYYKDASEELAAEFARAVFERPEGIEARSIATLQQLFVYFRETPAKDCVVGVDEFFEMHLGTSDPPSRGVPVFSQEKRNGSAVGSPTETSIIQAVEDEKIQKQQRKKNITHTPA</sequence>
<dbReference type="Pfam" id="PF25426">
    <property type="entry name" value="AAA_lid_BCS1"/>
    <property type="match status" value="1"/>
</dbReference>
<comment type="caution">
    <text evidence="5">The sequence shown here is derived from an EMBL/GenBank/DDBJ whole genome shotgun (WGS) entry which is preliminary data.</text>
</comment>
<feature type="domain" description="Mitochondrial chaperone BCS1-like ATPase lid" evidence="4">
    <location>
        <begin position="31"/>
        <end position="83"/>
    </location>
</feature>
<reference evidence="5 6" key="1">
    <citation type="journal article" date="2018" name="Mol. Biol. Evol.">
        <title>Analysis of the draft genome of the red seaweed Gracilariopsis chorda provides insights into genome size evolution in Rhodophyta.</title>
        <authorList>
            <person name="Lee J."/>
            <person name="Yang E.C."/>
            <person name="Graf L."/>
            <person name="Yang J.H."/>
            <person name="Qiu H."/>
            <person name="Zel Zion U."/>
            <person name="Chan C.X."/>
            <person name="Stephens T.G."/>
            <person name="Weber A.P.M."/>
            <person name="Boo G.H."/>
            <person name="Boo S.M."/>
            <person name="Kim K.M."/>
            <person name="Shin Y."/>
            <person name="Jung M."/>
            <person name="Lee S.J."/>
            <person name="Yim H.S."/>
            <person name="Lee J.H."/>
            <person name="Bhattacharya D."/>
            <person name="Yoon H.S."/>
        </authorList>
    </citation>
    <scope>NUCLEOTIDE SEQUENCE [LARGE SCALE GENOMIC DNA]</scope>
    <source>
        <strain evidence="5 6">SKKU-2015</strain>
        <tissue evidence="5">Whole body</tissue>
    </source>
</reference>
<keyword evidence="1" id="KW-0547">Nucleotide-binding</keyword>
<evidence type="ECO:0000256" key="2">
    <source>
        <dbReference type="ARBA" id="ARBA00022840"/>
    </source>
</evidence>
<dbReference type="OrthoDB" id="4515at2759"/>
<evidence type="ECO:0000259" key="4">
    <source>
        <dbReference type="Pfam" id="PF25426"/>
    </source>
</evidence>
<dbReference type="GO" id="GO:0005524">
    <property type="term" value="F:ATP binding"/>
    <property type="evidence" value="ECO:0007669"/>
    <property type="project" value="UniProtKB-KW"/>
</dbReference>
<dbReference type="Gene3D" id="1.10.8.60">
    <property type="match status" value="1"/>
</dbReference>
<feature type="compositionally biased region" description="Polar residues" evidence="3">
    <location>
        <begin position="120"/>
        <end position="130"/>
    </location>
</feature>